<keyword evidence="1" id="KW-0472">Membrane</keyword>
<reference evidence="2 3" key="1">
    <citation type="submission" date="2020-07" db="EMBL/GenBank/DDBJ databases">
        <title>Sequencing the genomes of 1000 actinobacteria strains.</title>
        <authorList>
            <person name="Klenk H.-P."/>
        </authorList>
    </citation>
    <scope>NUCLEOTIDE SEQUENCE [LARGE SCALE GENOMIC DNA]</scope>
    <source>
        <strain evidence="2 3">DSM 8598</strain>
    </source>
</reference>
<name>A0A852X0T2_9MICO</name>
<dbReference type="AlphaFoldDB" id="A0A852X0T2"/>
<accession>A0A852X0T2</accession>
<feature type="transmembrane region" description="Helical" evidence="1">
    <location>
        <begin position="27"/>
        <end position="54"/>
    </location>
</feature>
<keyword evidence="1" id="KW-0812">Transmembrane</keyword>
<organism evidence="2 3">
    <name type="scientific">Agromyces hippuratus</name>
    <dbReference type="NCBI Taxonomy" id="286438"/>
    <lineage>
        <taxon>Bacteria</taxon>
        <taxon>Bacillati</taxon>
        <taxon>Actinomycetota</taxon>
        <taxon>Actinomycetes</taxon>
        <taxon>Micrococcales</taxon>
        <taxon>Microbacteriaceae</taxon>
        <taxon>Agromyces</taxon>
    </lineage>
</organism>
<evidence type="ECO:0000256" key="1">
    <source>
        <dbReference type="SAM" id="Phobius"/>
    </source>
</evidence>
<dbReference type="Proteomes" id="UP000549066">
    <property type="component" value="Unassembled WGS sequence"/>
</dbReference>
<evidence type="ECO:0000313" key="2">
    <source>
        <dbReference type="EMBL" id="NYG22130.1"/>
    </source>
</evidence>
<proteinExistence type="predicted"/>
<protein>
    <submittedName>
        <fullName evidence="2">Pilus assembly protein Flp/PilA</fullName>
    </submittedName>
</protein>
<gene>
    <name evidence="2" type="ORF">BJY17_002877</name>
</gene>
<sequence length="67" mass="6921">MLKAYAALQARLNSVRSEEEGATATEYALVLGLVAIALVVAAVALTPILGSFVADIGSWMDGQKVGE</sequence>
<keyword evidence="1" id="KW-1133">Transmembrane helix</keyword>
<comment type="caution">
    <text evidence="2">The sequence shown here is derived from an EMBL/GenBank/DDBJ whole genome shotgun (WGS) entry which is preliminary data.</text>
</comment>
<dbReference type="RefSeq" id="WP_179551979.1">
    <property type="nucleotide sequence ID" value="NZ_JACCFI010000001.1"/>
</dbReference>
<evidence type="ECO:0000313" key="3">
    <source>
        <dbReference type="Proteomes" id="UP000549066"/>
    </source>
</evidence>
<keyword evidence="3" id="KW-1185">Reference proteome</keyword>
<dbReference type="EMBL" id="JACCFI010000001">
    <property type="protein sequence ID" value="NYG22130.1"/>
    <property type="molecule type" value="Genomic_DNA"/>
</dbReference>